<dbReference type="Proteomes" id="UP000184172">
    <property type="component" value="Unassembled WGS sequence"/>
</dbReference>
<evidence type="ECO:0000313" key="1">
    <source>
        <dbReference type="EMBL" id="SHI42545.1"/>
    </source>
</evidence>
<sequence>MKTDKYTKIVLTVIAVCLTINVVKEFNFLPAAYANEATNDASVPEGFKLVPINSSIMDVRIVDVNTYKELNVNLKSVSTYDPIKVNLKKIETSDKLDVNLKELGGRWLSYGALPVKIE</sequence>
<keyword evidence="2" id="KW-1185">Reference proteome</keyword>
<dbReference type="AlphaFoldDB" id="A0A1M6B1F9"/>
<gene>
    <name evidence="1" type="ORF">SAMN04487908_10278</name>
</gene>
<accession>A0A1M6B1F9</accession>
<proteinExistence type="predicted"/>
<reference evidence="2" key="1">
    <citation type="submission" date="2016-11" db="EMBL/GenBank/DDBJ databases">
        <authorList>
            <person name="Varghese N."/>
            <person name="Submissions S."/>
        </authorList>
    </citation>
    <scope>NUCLEOTIDE SEQUENCE [LARGE SCALE GENOMIC DNA]</scope>
    <source>
        <strain evidence="2">DSM 26349</strain>
    </source>
</reference>
<organism evidence="1 2">
    <name type="scientific">Aequorivita viscosa</name>
    <dbReference type="NCBI Taxonomy" id="797419"/>
    <lineage>
        <taxon>Bacteria</taxon>
        <taxon>Pseudomonadati</taxon>
        <taxon>Bacteroidota</taxon>
        <taxon>Flavobacteriia</taxon>
        <taxon>Flavobacteriales</taxon>
        <taxon>Flavobacteriaceae</taxon>
        <taxon>Aequorivita</taxon>
    </lineage>
</organism>
<dbReference type="RefSeq" id="WP_073214299.1">
    <property type="nucleotide sequence ID" value="NZ_FNNS01000004.1"/>
</dbReference>
<evidence type="ECO:0000313" key="2">
    <source>
        <dbReference type="Proteomes" id="UP000184172"/>
    </source>
</evidence>
<name>A0A1M6B1F9_9FLAO</name>
<dbReference type="OrthoDB" id="797788at2"/>
<dbReference type="EMBL" id="FQYV01000002">
    <property type="protein sequence ID" value="SHI42545.1"/>
    <property type="molecule type" value="Genomic_DNA"/>
</dbReference>
<protein>
    <submittedName>
        <fullName evidence="1">Uncharacterized protein</fullName>
    </submittedName>
</protein>